<sequence length="83" mass="9452">MTGIHSQSRRSINIQPVEESMFALVIFVCYLGGNCESLVAGTYINEPQCLGAMEEQQIRNGGCFPIDDFRSGYWKPAREYRDR</sequence>
<dbReference type="Pfam" id="PF07358">
    <property type="entry name" value="DUF1482"/>
    <property type="match status" value="1"/>
</dbReference>
<evidence type="ECO:0000313" key="2">
    <source>
        <dbReference type="Proteomes" id="UP000006859"/>
    </source>
</evidence>
<gene>
    <name evidence="1" type="primary">yebW</name>
    <name evidence="1" type="ordered locus">Dda3937_03779</name>
</gene>
<dbReference type="AlphaFoldDB" id="E0SF12"/>
<accession>E0SF12</accession>
<dbReference type="Proteomes" id="UP000006859">
    <property type="component" value="Chromosome"/>
</dbReference>
<organism evidence="1 2">
    <name type="scientific">Dickeya dadantii (strain 3937)</name>
    <name type="common">Erwinia chrysanthemi (strain 3937)</name>
    <dbReference type="NCBI Taxonomy" id="198628"/>
    <lineage>
        <taxon>Bacteria</taxon>
        <taxon>Pseudomonadati</taxon>
        <taxon>Pseudomonadota</taxon>
        <taxon>Gammaproteobacteria</taxon>
        <taxon>Enterobacterales</taxon>
        <taxon>Pectobacteriaceae</taxon>
        <taxon>Dickeya</taxon>
    </lineage>
</organism>
<evidence type="ECO:0000313" key="1">
    <source>
        <dbReference type="EMBL" id="ADM98754.1"/>
    </source>
</evidence>
<keyword evidence="2" id="KW-1185">Reference proteome</keyword>
<proteinExistence type="predicted"/>
<evidence type="ECO:0008006" key="3">
    <source>
        <dbReference type="Google" id="ProtNLM"/>
    </source>
</evidence>
<name>E0SF12_DICD3</name>
<dbReference type="InterPro" id="IPR009954">
    <property type="entry name" value="DUF1482"/>
</dbReference>
<dbReference type="EMBL" id="CP002038">
    <property type="protein sequence ID" value="ADM98754.1"/>
    <property type="molecule type" value="Genomic_DNA"/>
</dbReference>
<dbReference type="HOGENOM" id="CLU_187539_0_0_6"/>
<dbReference type="KEGG" id="ddd:Dda3937_03779"/>
<reference evidence="1 2" key="1">
    <citation type="journal article" date="2011" name="J. Bacteriol.">
        <title>Genome sequence of the plant-pathogenic bacterium Dickeya dadantii 3937.</title>
        <authorList>
            <person name="Glasner J.D."/>
            <person name="Yang C.H."/>
            <person name="Reverchon S."/>
            <person name="Hugouvieux-Cotte-Pattat N."/>
            <person name="Condemine G."/>
            <person name="Bohin J.P."/>
            <person name="Van Gijsegem F."/>
            <person name="Yang S."/>
            <person name="Franza T."/>
            <person name="Expert D."/>
            <person name="Plunkett G. III"/>
            <person name="San Francisco M.J."/>
            <person name="Charkowski A.O."/>
            <person name="Py B."/>
            <person name="Bell K."/>
            <person name="Rauscher L."/>
            <person name="Rodriguez-Palenzuela P."/>
            <person name="Toussaint A."/>
            <person name="Holeva M.C."/>
            <person name="He S.Y."/>
            <person name="Douet V."/>
            <person name="Boccara M."/>
            <person name="Blanco C."/>
            <person name="Toth I."/>
            <person name="Anderson B.D."/>
            <person name="Biehl B.S."/>
            <person name="Mau B."/>
            <person name="Flynn S.M."/>
            <person name="Barras F."/>
            <person name="Lindeberg M."/>
            <person name="Birch P.R."/>
            <person name="Tsuyumu S."/>
            <person name="Shi X."/>
            <person name="Hibbing M."/>
            <person name="Yap M.N."/>
            <person name="Carpentier M."/>
            <person name="Dassa E."/>
            <person name="Umehara M."/>
            <person name="Kim J.F."/>
            <person name="Rusch M."/>
            <person name="Soni P."/>
            <person name="Mayhew G.F."/>
            <person name="Fouts D.E."/>
            <person name="Gill S.R."/>
            <person name="Blattner F.R."/>
            <person name="Keen N.T."/>
            <person name="Perna N.T."/>
        </authorList>
    </citation>
    <scope>NUCLEOTIDE SEQUENCE [LARGE SCALE GENOMIC DNA]</scope>
    <source>
        <strain evidence="1 2">3937</strain>
    </source>
</reference>
<protein>
    <recommendedName>
        <fullName evidence="3">Secreted protein</fullName>
    </recommendedName>
</protein>
<dbReference type="eggNOG" id="ENOG5032YIX">
    <property type="taxonomic scope" value="Bacteria"/>
</dbReference>